<evidence type="ECO:0000313" key="1">
    <source>
        <dbReference type="EMBL" id="CAG8848683.1"/>
    </source>
</evidence>
<proteinExistence type="predicted"/>
<evidence type="ECO:0000313" key="2">
    <source>
        <dbReference type="Proteomes" id="UP000789920"/>
    </source>
</evidence>
<name>A0ACA9STK8_9GLOM</name>
<accession>A0ACA9STK8</accession>
<dbReference type="Proteomes" id="UP000789920">
    <property type="component" value="Unassembled WGS sequence"/>
</dbReference>
<keyword evidence="2" id="KW-1185">Reference proteome</keyword>
<gene>
    <name evidence="1" type="ORF">RPERSI_LOCUS35240</name>
</gene>
<reference evidence="1" key="1">
    <citation type="submission" date="2021-06" db="EMBL/GenBank/DDBJ databases">
        <authorList>
            <person name="Kallberg Y."/>
            <person name="Tangrot J."/>
            <person name="Rosling A."/>
        </authorList>
    </citation>
    <scope>NUCLEOTIDE SEQUENCE</scope>
    <source>
        <strain evidence="1">MA461A</strain>
    </source>
</reference>
<feature type="non-terminal residue" evidence="1">
    <location>
        <position position="57"/>
    </location>
</feature>
<protein>
    <submittedName>
        <fullName evidence="1">15038_t:CDS:1</fullName>
    </submittedName>
</protein>
<organism evidence="1 2">
    <name type="scientific">Racocetra persica</name>
    <dbReference type="NCBI Taxonomy" id="160502"/>
    <lineage>
        <taxon>Eukaryota</taxon>
        <taxon>Fungi</taxon>
        <taxon>Fungi incertae sedis</taxon>
        <taxon>Mucoromycota</taxon>
        <taxon>Glomeromycotina</taxon>
        <taxon>Glomeromycetes</taxon>
        <taxon>Diversisporales</taxon>
        <taxon>Gigasporaceae</taxon>
        <taxon>Racocetra</taxon>
    </lineage>
</organism>
<sequence length="57" mass="6873">SKINRLFYETYLLNQLKESKINTETYIVKVEKLRARFYLILHVATADLPIIWARLYV</sequence>
<dbReference type="EMBL" id="CAJVQC010161848">
    <property type="protein sequence ID" value="CAG8848683.1"/>
    <property type="molecule type" value="Genomic_DNA"/>
</dbReference>
<comment type="caution">
    <text evidence="1">The sequence shown here is derived from an EMBL/GenBank/DDBJ whole genome shotgun (WGS) entry which is preliminary data.</text>
</comment>
<feature type="non-terminal residue" evidence="1">
    <location>
        <position position="1"/>
    </location>
</feature>